<dbReference type="NCBIfam" id="TIGR00254">
    <property type="entry name" value="GGDEF"/>
    <property type="match status" value="1"/>
</dbReference>
<dbReference type="CDD" id="cd06225">
    <property type="entry name" value="HAMP"/>
    <property type="match status" value="1"/>
</dbReference>
<feature type="transmembrane region" description="Helical" evidence="4">
    <location>
        <begin position="20"/>
        <end position="42"/>
    </location>
</feature>
<dbReference type="SUPFAM" id="SSF158472">
    <property type="entry name" value="HAMP domain-like"/>
    <property type="match status" value="1"/>
</dbReference>
<dbReference type="InterPro" id="IPR043128">
    <property type="entry name" value="Rev_trsase/Diguanyl_cyclase"/>
</dbReference>
<keyword evidence="4" id="KW-1133">Transmembrane helix</keyword>
<evidence type="ECO:0000259" key="5">
    <source>
        <dbReference type="PROSITE" id="PS50885"/>
    </source>
</evidence>
<keyword evidence="4" id="KW-0812">Transmembrane</keyword>
<dbReference type="Proteomes" id="UP000198324">
    <property type="component" value="Unassembled WGS sequence"/>
</dbReference>
<dbReference type="Gene3D" id="6.10.340.10">
    <property type="match status" value="1"/>
</dbReference>
<evidence type="ECO:0000256" key="2">
    <source>
        <dbReference type="ARBA" id="ARBA00034247"/>
    </source>
</evidence>
<feature type="transmembrane region" description="Helical" evidence="4">
    <location>
        <begin position="299"/>
        <end position="322"/>
    </location>
</feature>
<dbReference type="CDD" id="cd01949">
    <property type="entry name" value="GGDEF"/>
    <property type="match status" value="1"/>
</dbReference>
<dbReference type="GO" id="GO:0052621">
    <property type="term" value="F:diguanylate cyclase activity"/>
    <property type="evidence" value="ECO:0007669"/>
    <property type="project" value="UniProtKB-EC"/>
</dbReference>
<dbReference type="Pfam" id="PF00672">
    <property type="entry name" value="HAMP"/>
    <property type="match status" value="1"/>
</dbReference>
<evidence type="ECO:0000256" key="3">
    <source>
        <dbReference type="SAM" id="Coils"/>
    </source>
</evidence>
<gene>
    <name evidence="7" type="ORF">SAMN04488503_1496</name>
</gene>
<feature type="domain" description="GGDEF" evidence="6">
    <location>
        <begin position="444"/>
        <end position="573"/>
    </location>
</feature>
<dbReference type="PANTHER" id="PTHR45138">
    <property type="entry name" value="REGULATORY COMPONENTS OF SENSORY TRANSDUCTION SYSTEM"/>
    <property type="match status" value="1"/>
</dbReference>
<feature type="domain" description="HAMP" evidence="5">
    <location>
        <begin position="324"/>
        <end position="376"/>
    </location>
</feature>
<dbReference type="AlphaFoldDB" id="A0A238ZFI6"/>
<dbReference type="OrthoDB" id="5457582at2"/>
<evidence type="ECO:0000256" key="1">
    <source>
        <dbReference type="ARBA" id="ARBA00012528"/>
    </source>
</evidence>
<comment type="catalytic activity">
    <reaction evidence="2">
        <text>2 GTP = 3',3'-c-di-GMP + 2 diphosphate</text>
        <dbReference type="Rhea" id="RHEA:24898"/>
        <dbReference type="ChEBI" id="CHEBI:33019"/>
        <dbReference type="ChEBI" id="CHEBI:37565"/>
        <dbReference type="ChEBI" id="CHEBI:58805"/>
        <dbReference type="EC" id="2.7.7.65"/>
    </reaction>
</comment>
<keyword evidence="3" id="KW-0175">Coiled coil</keyword>
<evidence type="ECO:0000313" key="7">
    <source>
        <dbReference type="EMBL" id="SNR82050.1"/>
    </source>
</evidence>
<dbReference type="InterPro" id="IPR050469">
    <property type="entry name" value="Diguanylate_Cyclase"/>
</dbReference>
<proteinExistence type="predicted"/>
<dbReference type="InterPro" id="IPR003660">
    <property type="entry name" value="HAMP_dom"/>
</dbReference>
<dbReference type="PROSITE" id="PS50885">
    <property type="entry name" value="HAMP"/>
    <property type="match status" value="1"/>
</dbReference>
<dbReference type="GO" id="GO:0016020">
    <property type="term" value="C:membrane"/>
    <property type="evidence" value="ECO:0007669"/>
    <property type="project" value="InterPro"/>
</dbReference>
<protein>
    <recommendedName>
        <fullName evidence="1">diguanylate cyclase</fullName>
        <ecNumber evidence="1">2.7.7.65</ecNumber>
    </recommendedName>
</protein>
<dbReference type="PROSITE" id="PS50887">
    <property type="entry name" value="GGDEF"/>
    <property type="match status" value="1"/>
</dbReference>
<dbReference type="SMART" id="SM00304">
    <property type="entry name" value="HAMP"/>
    <property type="match status" value="1"/>
</dbReference>
<dbReference type="Gene3D" id="3.30.70.270">
    <property type="match status" value="1"/>
</dbReference>
<keyword evidence="4" id="KW-0472">Membrane</keyword>
<evidence type="ECO:0000259" key="6">
    <source>
        <dbReference type="PROSITE" id="PS50887"/>
    </source>
</evidence>
<name>A0A238ZFI6_9BACT</name>
<accession>A0A238ZFI6</accession>
<dbReference type="Pfam" id="PF00990">
    <property type="entry name" value="GGDEF"/>
    <property type="match status" value="1"/>
</dbReference>
<feature type="coiled-coil region" evidence="3">
    <location>
        <begin position="382"/>
        <end position="416"/>
    </location>
</feature>
<dbReference type="SMART" id="SM00267">
    <property type="entry name" value="GGDEF"/>
    <property type="match status" value="1"/>
</dbReference>
<organism evidence="7 8">
    <name type="scientific">Humidesulfovibrio mexicanus</name>
    <dbReference type="NCBI Taxonomy" id="147047"/>
    <lineage>
        <taxon>Bacteria</taxon>
        <taxon>Pseudomonadati</taxon>
        <taxon>Thermodesulfobacteriota</taxon>
        <taxon>Desulfovibrionia</taxon>
        <taxon>Desulfovibrionales</taxon>
        <taxon>Desulfovibrionaceae</taxon>
        <taxon>Humidesulfovibrio</taxon>
    </lineage>
</organism>
<dbReference type="GO" id="GO:0007165">
    <property type="term" value="P:signal transduction"/>
    <property type="evidence" value="ECO:0007669"/>
    <property type="project" value="InterPro"/>
</dbReference>
<sequence length="577" mass="64393">MRPFDRLRAAWGNLGVTAKLGLGFALLFCMILVEAAASLIALGEVRRAEAVILNSVEIRQRIFEMDGQLEKARRLHRDFFLQYPRIGFLPAQELYFHPATEVIAQVVALSGELKRLVDTSGVSEALRDRSNDLTLYLNTATRFSAIFQDLIALVTTLAAPETGLESQIHALENAIGDYSEHSPQTLLPFQKMVLHHRRYTITRQRPDMQSALNACNELRRAIATDHGFKPADQTKALRLLARYATVAKQIPDIDMAIRGKLNDFTLQARAVDPISENLKAIATQEVERANNRIVLASRISAGVIILMAVVGLGFVLLVAAILHASVTRKLVALTHFAEQMRAGNFETAVDLNSHDEVGILAASFKDMAERMRQLFGNLEHRVEQRTAELTEARDRLEALVAELDDKNQALEILSVTDRLTGLANRRKLESSLQAELLRSRRYGKGFSIILLDIDLFKSVNDTHGHQAGDAVLVRLAELLRSNSRETDIVGRWGGEEFLIICPETSLMLVAALAERYRMEMERCDFGHVGRITASFGVTCVQEGDTVPRILRRADQALYRAKETGRNRVEAHGTHALH</sequence>
<dbReference type="InterPro" id="IPR000160">
    <property type="entry name" value="GGDEF_dom"/>
</dbReference>
<dbReference type="EMBL" id="FZOC01000002">
    <property type="protein sequence ID" value="SNR82050.1"/>
    <property type="molecule type" value="Genomic_DNA"/>
</dbReference>
<reference evidence="7 8" key="1">
    <citation type="submission" date="2017-06" db="EMBL/GenBank/DDBJ databases">
        <authorList>
            <person name="Kim H.J."/>
            <person name="Triplett B.A."/>
        </authorList>
    </citation>
    <scope>NUCLEOTIDE SEQUENCE [LARGE SCALE GENOMIC DNA]</scope>
    <source>
        <strain evidence="7 8">DSM 13116</strain>
    </source>
</reference>
<evidence type="ECO:0000313" key="8">
    <source>
        <dbReference type="Proteomes" id="UP000198324"/>
    </source>
</evidence>
<dbReference type="FunFam" id="3.30.70.270:FF:000001">
    <property type="entry name" value="Diguanylate cyclase domain protein"/>
    <property type="match status" value="1"/>
</dbReference>
<dbReference type="PANTHER" id="PTHR45138:SF9">
    <property type="entry name" value="DIGUANYLATE CYCLASE DGCM-RELATED"/>
    <property type="match status" value="1"/>
</dbReference>
<dbReference type="SUPFAM" id="SSF55073">
    <property type="entry name" value="Nucleotide cyclase"/>
    <property type="match status" value="1"/>
</dbReference>
<evidence type="ECO:0000256" key="4">
    <source>
        <dbReference type="SAM" id="Phobius"/>
    </source>
</evidence>
<keyword evidence="8" id="KW-1185">Reference proteome</keyword>
<dbReference type="InterPro" id="IPR029787">
    <property type="entry name" value="Nucleotide_cyclase"/>
</dbReference>
<dbReference type="EC" id="2.7.7.65" evidence="1"/>